<sequence length="34" mass="3872">MKKPIVILLLLFSFVAAQSPQNNKTNLIIIYPDQ</sequence>
<name>A0A382FF45_9ZZZZ</name>
<accession>A0A382FF45</accession>
<proteinExistence type="predicted"/>
<reference evidence="1" key="1">
    <citation type="submission" date="2018-05" db="EMBL/GenBank/DDBJ databases">
        <authorList>
            <person name="Lanie J.A."/>
            <person name="Ng W.-L."/>
            <person name="Kazmierczak K.M."/>
            <person name="Andrzejewski T.M."/>
            <person name="Davidsen T.M."/>
            <person name="Wayne K.J."/>
            <person name="Tettelin H."/>
            <person name="Glass J.I."/>
            <person name="Rusch D."/>
            <person name="Podicherti R."/>
            <person name="Tsui H.-C.T."/>
            <person name="Winkler M.E."/>
        </authorList>
    </citation>
    <scope>NUCLEOTIDE SEQUENCE</scope>
</reference>
<gene>
    <name evidence="1" type="ORF">METZ01_LOCUS213591</name>
</gene>
<organism evidence="1">
    <name type="scientific">marine metagenome</name>
    <dbReference type="NCBI Taxonomy" id="408172"/>
    <lineage>
        <taxon>unclassified sequences</taxon>
        <taxon>metagenomes</taxon>
        <taxon>ecological metagenomes</taxon>
    </lineage>
</organism>
<feature type="non-terminal residue" evidence="1">
    <location>
        <position position="34"/>
    </location>
</feature>
<dbReference type="EMBL" id="UINC01049225">
    <property type="protein sequence ID" value="SVB60737.1"/>
    <property type="molecule type" value="Genomic_DNA"/>
</dbReference>
<dbReference type="AlphaFoldDB" id="A0A382FF45"/>
<protein>
    <submittedName>
        <fullName evidence="1">Uncharacterized protein</fullName>
    </submittedName>
</protein>
<evidence type="ECO:0000313" key="1">
    <source>
        <dbReference type="EMBL" id="SVB60737.1"/>
    </source>
</evidence>